<organism evidence="4 5">
    <name type="scientific">Consotaella salsifontis</name>
    <dbReference type="NCBI Taxonomy" id="1365950"/>
    <lineage>
        <taxon>Bacteria</taxon>
        <taxon>Pseudomonadati</taxon>
        <taxon>Pseudomonadota</taxon>
        <taxon>Alphaproteobacteria</taxon>
        <taxon>Hyphomicrobiales</taxon>
        <taxon>Aurantimonadaceae</taxon>
        <taxon>Consotaella</taxon>
    </lineage>
</organism>
<dbReference type="SMART" id="SM00267">
    <property type="entry name" value="GGDEF"/>
    <property type="match status" value="1"/>
</dbReference>
<dbReference type="Pfam" id="PF13426">
    <property type="entry name" value="PAS_9"/>
    <property type="match status" value="1"/>
</dbReference>
<dbReference type="InterPro" id="IPR043128">
    <property type="entry name" value="Rev_trsase/Diguanyl_cyclase"/>
</dbReference>
<dbReference type="InterPro" id="IPR029787">
    <property type="entry name" value="Nucleotide_cyclase"/>
</dbReference>
<dbReference type="EMBL" id="FUXL01000005">
    <property type="protein sequence ID" value="SKA06898.1"/>
    <property type="molecule type" value="Genomic_DNA"/>
</dbReference>
<dbReference type="InterPro" id="IPR000014">
    <property type="entry name" value="PAS"/>
</dbReference>
<accession>A0A1T4QUD9</accession>
<dbReference type="STRING" id="1365950.SAMN05428963_105242"/>
<dbReference type="Proteomes" id="UP000190135">
    <property type="component" value="Unassembled WGS sequence"/>
</dbReference>
<dbReference type="Pfam" id="PF00563">
    <property type="entry name" value="EAL"/>
    <property type="match status" value="1"/>
</dbReference>
<dbReference type="AlphaFoldDB" id="A0A1T4QUD9"/>
<dbReference type="SUPFAM" id="SSF55785">
    <property type="entry name" value="PYP-like sensor domain (PAS domain)"/>
    <property type="match status" value="1"/>
</dbReference>
<evidence type="ECO:0000313" key="4">
    <source>
        <dbReference type="EMBL" id="SKA06898.1"/>
    </source>
</evidence>
<dbReference type="PANTHER" id="PTHR44757:SF2">
    <property type="entry name" value="BIOFILM ARCHITECTURE MAINTENANCE PROTEIN MBAA"/>
    <property type="match status" value="1"/>
</dbReference>
<dbReference type="SUPFAM" id="SSF141868">
    <property type="entry name" value="EAL domain-like"/>
    <property type="match status" value="1"/>
</dbReference>
<feature type="domain" description="PAS" evidence="1">
    <location>
        <begin position="278"/>
        <end position="343"/>
    </location>
</feature>
<dbReference type="PROSITE" id="PS50112">
    <property type="entry name" value="PAS"/>
    <property type="match status" value="1"/>
</dbReference>
<gene>
    <name evidence="4" type="ORF">SAMN05428963_105242</name>
</gene>
<dbReference type="FunFam" id="3.30.70.270:FF:000001">
    <property type="entry name" value="Diguanylate cyclase domain protein"/>
    <property type="match status" value="1"/>
</dbReference>
<evidence type="ECO:0000259" key="1">
    <source>
        <dbReference type="PROSITE" id="PS50112"/>
    </source>
</evidence>
<dbReference type="Pfam" id="PF08448">
    <property type="entry name" value="PAS_4"/>
    <property type="match status" value="1"/>
</dbReference>
<keyword evidence="5" id="KW-1185">Reference proteome</keyword>
<sequence>MPFASTLQEPPRPGVSLERSAARILLRRWHSEIPSEGALPTYENVALGSLGRCADGSALVGEDRQGNLKILRIGPSFSDWVGAGREAETLDQLSPARSRTIGEVIERARANRNPQRVETHRVIDGSIVTYDLWALPLAIRWYEMAFVLVLDERDGRADLLETMFGATSDGMIALETITSPSGEAIDFQVMALNDSAAKLLSLDRSQLLWHRLSDISGVFAGSDPIAEIADAVAKGERKVFEAAAITGDEAPRHLRFGVAPVGSLVSLTLTDIADIRAREDVLRTLFDDNPVPTWLADRESLAILRANDAALQHYGHGREAFLKMTVADLAPPEHRAKVRATLRGLDPSCQGETSWINRKADDTVIEVFPYARIIEVERRAAILISVIDVTERRKAEARIEHLAHHDTLTDLPNRSLFRIRLEDSIEAARRAKGRLAVFCLDLDHFKSVNDTLGHPIGDKLLQAVADRFRQSLCEWDFIARLGGDEFALVTSAAAEPAQAARLAERLIETVDRPYDIHGHQVVIGTSIGIAFYPDDGTEPDVLLKRADVALYRAKNDGRNLHRFFEPEMDRRLQARRLLELDMRRALIEQSFELFYQPLVNVGTRSVTGFEALLRWRDPVRGMIPPGDFVPLAEEVGLIIPIGEWVLRQACAEAANWPAPLRVAVNLSPVQFRSDYLVDAVRRALAESGLAPQRLELEITESVLLQGNERNLAILKELKSLGIRISMDDFGTGYSSLGYLQRFPFDKIKIDQSFVRELSERPESMAIIRAVMGIGRSLQMTTTAEGVETPEQMERLRREGCDEAQGFLFSRPVPAWDLPSVMASLLADLARDVGEGAERVLEPVDHAATQ</sequence>
<dbReference type="InterPro" id="IPR035965">
    <property type="entry name" value="PAS-like_dom_sf"/>
</dbReference>
<dbReference type="NCBIfam" id="TIGR00229">
    <property type="entry name" value="sensory_box"/>
    <property type="match status" value="1"/>
</dbReference>
<dbReference type="Gene3D" id="3.30.70.270">
    <property type="match status" value="1"/>
</dbReference>
<dbReference type="SMART" id="SM00091">
    <property type="entry name" value="PAS"/>
    <property type="match status" value="2"/>
</dbReference>
<dbReference type="PROSITE" id="PS50883">
    <property type="entry name" value="EAL"/>
    <property type="match status" value="1"/>
</dbReference>
<dbReference type="PROSITE" id="PS50887">
    <property type="entry name" value="GGDEF"/>
    <property type="match status" value="1"/>
</dbReference>
<proteinExistence type="predicted"/>
<dbReference type="RefSeq" id="WP_078708131.1">
    <property type="nucleotide sequence ID" value="NZ_FUXL01000005.1"/>
</dbReference>
<dbReference type="SMART" id="SM00052">
    <property type="entry name" value="EAL"/>
    <property type="match status" value="1"/>
</dbReference>
<evidence type="ECO:0000259" key="3">
    <source>
        <dbReference type="PROSITE" id="PS50887"/>
    </source>
</evidence>
<dbReference type="Pfam" id="PF00990">
    <property type="entry name" value="GGDEF"/>
    <property type="match status" value="1"/>
</dbReference>
<dbReference type="CDD" id="cd01949">
    <property type="entry name" value="GGDEF"/>
    <property type="match status" value="1"/>
</dbReference>
<dbReference type="Gene3D" id="3.30.450.20">
    <property type="entry name" value="PAS domain"/>
    <property type="match status" value="1"/>
</dbReference>
<evidence type="ECO:0000259" key="2">
    <source>
        <dbReference type="PROSITE" id="PS50883"/>
    </source>
</evidence>
<dbReference type="SUPFAM" id="SSF55073">
    <property type="entry name" value="Nucleotide cyclase"/>
    <property type="match status" value="1"/>
</dbReference>
<dbReference type="InterPro" id="IPR013656">
    <property type="entry name" value="PAS_4"/>
</dbReference>
<dbReference type="CDD" id="cd00130">
    <property type="entry name" value="PAS"/>
    <property type="match status" value="1"/>
</dbReference>
<feature type="domain" description="GGDEF" evidence="3">
    <location>
        <begin position="433"/>
        <end position="566"/>
    </location>
</feature>
<dbReference type="Gene3D" id="3.20.20.450">
    <property type="entry name" value="EAL domain"/>
    <property type="match status" value="1"/>
</dbReference>
<dbReference type="InterPro" id="IPR052155">
    <property type="entry name" value="Biofilm_reg_signaling"/>
</dbReference>
<protein>
    <submittedName>
        <fullName evidence="4">PAS domain S-box-containing protein/diguanylate cyclase (GGDEF) domain-containing protein</fullName>
    </submittedName>
</protein>
<reference evidence="4 5" key="1">
    <citation type="submission" date="2017-02" db="EMBL/GenBank/DDBJ databases">
        <authorList>
            <person name="Peterson S.W."/>
        </authorList>
    </citation>
    <scope>NUCLEOTIDE SEQUENCE [LARGE SCALE GENOMIC DNA]</scope>
    <source>
        <strain evidence="4 5">USBA 369</strain>
    </source>
</reference>
<dbReference type="PANTHER" id="PTHR44757">
    <property type="entry name" value="DIGUANYLATE CYCLASE DGCP"/>
    <property type="match status" value="1"/>
</dbReference>
<dbReference type="InterPro" id="IPR000160">
    <property type="entry name" value="GGDEF_dom"/>
</dbReference>
<dbReference type="GO" id="GO:0003824">
    <property type="term" value="F:catalytic activity"/>
    <property type="evidence" value="ECO:0007669"/>
    <property type="project" value="UniProtKB-ARBA"/>
</dbReference>
<evidence type="ECO:0000313" key="5">
    <source>
        <dbReference type="Proteomes" id="UP000190135"/>
    </source>
</evidence>
<dbReference type="NCBIfam" id="TIGR00254">
    <property type="entry name" value="GGDEF"/>
    <property type="match status" value="1"/>
</dbReference>
<dbReference type="CDD" id="cd01948">
    <property type="entry name" value="EAL"/>
    <property type="match status" value="1"/>
</dbReference>
<feature type="domain" description="EAL" evidence="2">
    <location>
        <begin position="575"/>
        <end position="825"/>
    </location>
</feature>
<dbReference type="OrthoDB" id="9814202at2"/>
<name>A0A1T4QUD9_9HYPH</name>
<dbReference type="InterPro" id="IPR035919">
    <property type="entry name" value="EAL_sf"/>
</dbReference>
<dbReference type="InterPro" id="IPR001633">
    <property type="entry name" value="EAL_dom"/>
</dbReference>